<gene>
    <name evidence="1" type="ORF">rsdtw13_14620</name>
</gene>
<proteinExistence type="predicted"/>
<accession>A0ACB5RBF4</accession>
<keyword evidence="2" id="KW-1185">Reference proteome</keyword>
<organism evidence="1 2">
    <name type="scientific">Inconstantimicrobium mannanitabidum</name>
    <dbReference type="NCBI Taxonomy" id="1604901"/>
    <lineage>
        <taxon>Bacteria</taxon>
        <taxon>Bacillati</taxon>
        <taxon>Bacillota</taxon>
        <taxon>Clostridia</taxon>
        <taxon>Eubacteriales</taxon>
        <taxon>Clostridiaceae</taxon>
        <taxon>Inconstantimicrobium</taxon>
    </lineage>
</organism>
<reference evidence="1" key="1">
    <citation type="journal article" date="2025" name="Int. J. Syst. Evol. Microbiol.">
        <title>Inconstantimicrobium mannanitabidum sp. nov., a novel member of the family Clostridiaceae isolated from anoxic soil under the treatment of reductive soil disinfestation.</title>
        <authorList>
            <person name="Ueki A."/>
            <person name="Tonouchi A."/>
            <person name="Honma S."/>
            <person name="Kaku N."/>
            <person name="Ueki K."/>
        </authorList>
    </citation>
    <scope>NUCLEOTIDE SEQUENCE</scope>
    <source>
        <strain evidence="1">TW13</strain>
    </source>
</reference>
<protein>
    <submittedName>
        <fullName evidence="1">Uncharacterized protein</fullName>
    </submittedName>
</protein>
<comment type="caution">
    <text evidence="1">The sequence shown here is derived from an EMBL/GenBank/DDBJ whole genome shotgun (WGS) entry which is preliminary data.</text>
</comment>
<evidence type="ECO:0000313" key="1">
    <source>
        <dbReference type="EMBL" id="GKX66204.1"/>
    </source>
</evidence>
<sequence length="162" mass="19198">MAKVILLCGKICSGKSYYTKLLKQNNNAVILSCDEILFDLSLNDVGDRHDVLVEKVKQYFYKKTEEIIEVGVNVVLDFGFWSKQERNNISKYYLERNIDYEWHYIDISDEDWKKNIEERNQKVCKSEANAYYVDEGLLVKLNSLFEKPSTQEMDVWFINERV</sequence>
<dbReference type="Proteomes" id="UP001058074">
    <property type="component" value="Unassembled WGS sequence"/>
</dbReference>
<dbReference type="EMBL" id="BROD01000001">
    <property type="protein sequence ID" value="GKX66204.1"/>
    <property type="molecule type" value="Genomic_DNA"/>
</dbReference>
<name>A0ACB5RBF4_9CLOT</name>
<evidence type="ECO:0000313" key="2">
    <source>
        <dbReference type="Proteomes" id="UP001058074"/>
    </source>
</evidence>